<dbReference type="InterPro" id="IPR007422">
    <property type="entry name" value="Peptidase_Prp"/>
</dbReference>
<evidence type="ECO:0000313" key="7">
    <source>
        <dbReference type="EMBL" id="CRX36855.1"/>
    </source>
</evidence>
<keyword evidence="8" id="KW-1185">Reference proteome</keyword>
<gene>
    <name evidence="7" type="ORF">HEPPS_00540</name>
</gene>
<proteinExistence type="inferred from homology"/>
<evidence type="ECO:0000256" key="6">
    <source>
        <dbReference type="ARBA" id="ARBA00044538"/>
    </source>
</evidence>
<accession>A0A0G7ZKY8</accession>
<sequence>MILINFETNKNKEFIKFNIKGHADNDNNDFNNKLICAGCSAIVFGIINSLNQLDKNNHKILIKDNLIIIKILKITEENQILLKGLYYSLVTIRNQDKNNIKMQTERQI</sequence>
<dbReference type="PANTHER" id="PTHR39178">
    <property type="entry name" value="HYPOTHETICAL RIBOSOME-ASSOCIATED PROTEIN"/>
    <property type="match status" value="1"/>
</dbReference>
<dbReference type="PANTHER" id="PTHR39178:SF1">
    <property type="entry name" value="RIBOSOMAL-PROCESSING CYSTEINE PROTEASE PRP"/>
    <property type="match status" value="1"/>
</dbReference>
<dbReference type="GO" id="GO:0042254">
    <property type="term" value="P:ribosome biogenesis"/>
    <property type="evidence" value="ECO:0007669"/>
    <property type="project" value="UniProtKB-KW"/>
</dbReference>
<dbReference type="SUPFAM" id="SSF118010">
    <property type="entry name" value="TM1457-like"/>
    <property type="match status" value="1"/>
</dbReference>
<evidence type="ECO:0000256" key="5">
    <source>
        <dbReference type="ARBA" id="ARBA00044503"/>
    </source>
</evidence>
<dbReference type="InterPro" id="IPR036764">
    <property type="entry name" value="Peptidase_Prp_sf"/>
</dbReference>
<keyword evidence="1" id="KW-0690">Ribosome biogenesis</keyword>
<evidence type="ECO:0000256" key="2">
    <source>
        <dbReference type="ARBA" id="ARBA00022670"/>
    </source>
</evidence>
<dbReference type="Proteomes" id="UP000242141">
    <property type="component" value="Unassembled WGS sequence"/>
</dbReference>
<dbReference type="GO" id="GO:0006508">
    <property type="term" value="P:proteolysis"/>
    <property type="evidence" value="ECO:0007669"/>
    <property type="project" value="UniProtKB-KW"/>
</dbReference>
<reference evidence="8" key="1">
    <citation type="submission" date="2015-05" db="EMBL/GenBank/DDBJ databases">
        <authorList>
            <person name="Collingro A."/>
        </authorList>
    </citation>
    <scope>NUCLEOTIDE SEQUENCE [LARGE SCALE GENOMIC DNA]</scope>
    <source>
        <strain evidence="8">Ps</strain>
    </source>
</reference>
<dbReference type="AlphaFoldDB" id="A0A0G7ZKY8"/>
<name>A0A0G7ZKY8_9MOLU</name>
<keyword evidence="4" id="KW-0788">Thiol protease</keyword>
<dbReference type="EMBL" id="CWGI01000001">
    <property type="protein sequence ID" value="CRX36855.1"/>
    <property type="molecule type" value="Genomic_DNA"/>
</dbReference>
<dbReference type="CDD" id="cd16332">
    <property type="entry name" value="Prp-like"/>
    <property type="match status" value="1"/>
</dbReference>
<evidence type="ECO:0000313" key="8">
    <source>
        <dbReference type="Proteomes" id="UP000242141"/>
    </source>
</evidence>
<dbReference type="Pfam" id="PF04327">
    <property type="entry name" value="Peptidase_Prp"/>
    <property type="match status" value="1"/>
</dbReference>
<organism evidence="7 8">
    <name type="scientific">Candidatus Hepatoplasma crinochetorum</name>
    <dbReference type="NCBI Taxonomy" id="295596"/>
    <lineage>
        <taxon>Bacteria</taxon>
        <taxon>Bacillati</taxon>
        <taxon>Mycoplasmatota</taxon>
        <taxon>Mollicutes</taxon>
        <taxon>Candidatus Hepatoplasmataceae</taxon>
        <taxon>Candidatus Hepatoplasma</taxon>
    </lineage>
</organism>
<evidence type="ECO:0000256" key="1">
    <source>
        <dbReference type="ARBA" id="ARBA00022517"/>
    </source>
</evidence>
<dbReference type="GO" id="GO:0008234">
    <property type="term" value="F:cysteine-type peptidase activity"/>
    <property type="evidence" value="ECO:0007669"/>
    <property type="project" value="UniProtKB-KW"/>
</dbReference>
<comment type="similarity">
    <text evidence="5">Belongs to the Prp family.</text>
</comment>
<keyword evidence="3" id="KW-0378">Hydrolase</keyword>
<dbReference type="Gene3D" id="3.30.70.1490">
    <property type="entry name" value="Cysteine protease Prp"/>
    <property type="match status" value="1"/>
</dbReference>
<evidence type="ECO:0000256" key="3">
    <source>
        <dbReference type="ARBA" id="ARBA00022801"/>
    </source>
</evidence>
<protein>
    <recommendedName>
        <fullName evidence="6">Ribosomal processing cysteine protease Prp</fullName>
    </recommendedName>
</protein>
<evidence type="ECO:0000256" key="4">
    <source>
        <dbReference type="ARBA" id="ARBA00022807"/>
    </source>
</evidence>
<keyword evidence="2" id="KW-0645">Protease</keyword>